<comment type="caution">
    <text evidence="2">The sequence shown here is derived from an EMBL/GenBank/DDBJ whole genome shotgun (WGS) entry which is preliminary data.</text>
</comment>
<dbReference type="AlphaFoldDB" id="B9BTB9"/>
<reference evidence="2 3" key="1">
    <citation type="journal article" date="2012" name="J. Bacteriol.">
        <title>Draft Genome Sequence Determination for Cystic Fibrosis and Chronic Granulomatous Disease Burkholderia multivorans Isolates.</title>
        <authorList>
            <person name="Varga J.J."/>
            <person name="Losada L."/>
            <person name="Zelazny A.M."/>
            <person name="Brinkac L."/>
            <person name="Harkins D."/>
            <person name="Radune D."/>
            <person name="Hostetler J."/>
            <person name="Sampaio E.P."/>
            <person name="Ronning C.M."/>
            <person name="Nierman W.C."/>
            <person name="Greenberg D.E."/>
            <person name="Holland S.M."/>
            <person name="Goldberg J.B."/>
        </authorList>
    </citation>
    <scope>NUCLEOTIDE SEQUENCE [LARGE SCALE GENOMIC DNA]</scope>
    <source>
        <strain evidence="2 3">CGD2</strain>
    </source>
</reference>
<evidence type="ECO:0000313" key="3">
    <source>
        <dbReference type="Proteomes" id="UP000004535"/>
    </source>
</evidence>
<evidence type="ECO:0000313" key="2">
    <source>
        <dbReference type="EMBL" id="EEE05687.1"/>
    </source>
</evidence>
<protein>
    <submittedName>
        <fullName evidence="2">Uncharacterized protein</fullName>
    </submittedName>
</protein>
<name>B9BTB9_9BURK</name>
<feature type="compositionally biased region" description="Basic residues" evidence="1">
    <location>
        <begin position="1"/>
        <end position="16"/>
    </location>
</feature>
<dbReference type="Proteomes" id="UP000004535">
    <property type="component" value="Unassembled WGS sequence"/>
</dbReference>
<organism evidence="2 3">
    <name type="scientific">Burkholderia multivorans CGD2</name>
    <dbReference type="NCBI Taxonomy" id="513052"/>
    <lineage>
        <taxon>Bacteria</taxon>
        <taxon>Pseudomonadati</taxon>
        <taxon>Pseudomonadota</taxon>
        <taxon>Betaproteobacteria</taxon>
        <taxon>Burkholderiales</taxon>
        <taxon>Burkholderiaceae</taxon>
        <taxon>Burkholderia</taxon>
        <taxon>Burkholderia cepacia complex</taxon>
    </lineage>
</organism>
<feature type="compositionally biased region" description="Basic and acidic residues" evidence="1">
    <location>
        <begin position="17"/>
        <end position="33"/>
    </location>
</feature>
<feature type="region of interest" description="Disordered" evidence="1">
    <location>
        <begin position="1"/>
        <end position="47"/>
    </location>
</feature>
<sequence>MKGRLARGGRAMRRRRGSADRRPTGADAARRAETAPILPNERGLPRR</sequence>
<proteinExistence type="predicted"/>
<evidence type="ECO:0000256" key="1">
    <source>
        <dbReference type="SAM" id="MobiDB-lite"/>
    </source>
</evidence>
<accession>B9BTB9</accession>
<dbReference type="EMBL" id="ACFC01000008">
    <property type="protein sequence ID" value="EEE05687.1"/>
    <property type="molecule type" value="Genomic_DNA"/>
</dbReference>
<gene>
    <name evidence="2" type="ORF">BURMUCGD2_0900</name>
</gene>